<dbReference type="AlphaFoldDB" id="A0AAV1R119"/>
<protein>
    <submittedName>
        <fullName evidence="1">Uncharacterized protein</fullName>
    </submittedName>
</protein>
<dbReference type="EMBL" id="CAWUPB010000851">
    <property type="protein sequence ID" value="CAK7327004.1"/>
    <property type="molecule type" value="Genomic_DNA"/>
</dbReference>
<dbReference type="Proteomes" id="UP001314170">
    <property type="component" value="Unassembled WGS sequence"/>
</dbReference>
<keyword evidence="2" id="KW-1185">Reference proteome</keyword>
<evidence type="ECO:0000313" key="2">
    <source>
        <dbReference type="Proteomes" id="UP001314170"/>
    </source>
</evidence>
<name>A0AAV1R119_9ROSI</name>
<reference evidence="1 2" key="1">
    <citation type="submission" date="2024-01" db="EMBL/GenBank/DDBJ databases">
        <authorList>
            <person name="Waweru B."/>
        </authorList>
    </citation>
    <scope>NUCLEOTIDE SEQUENCE [LARGE SCALE GENOMIC DNA]</scope>
</reference>
<evidence type="ECO:0000313" key="1">
    <source>
        <dbReference type="EMBL" id="CAK7327004.1"/>
    </source>
</evidence>
<accession>A0AAV1R119</accession>
<comment type="caution">
    <text evidence="1">The sequence shown here is derived from an EMBL/GenBank/DDBJ whole genome shotgun (WGS) entry which is preliminary data.</text>
</comment>
<sequence length="76" mass="7918">MATSRNDEDYPLLYAAQLASASTLPTGCSGAIDIVNVSFVSLNAVALLCGNNKLRFGVEKVVGMERIASPGFGLVL</sequence>
<proteinExistence type="predicted"/>
<gene>
    <name evidence="1" type="ORF">DCAF_LOCUS4711</name>
</gene>
<organism evidence="1 2">
    <name type="scientific">Dovyalis caffra</name>
    <dbReference type="NCBI Taxonomy" id="77055"/>
    <lineage>
        <taxon>Eukaryota</taxon>
        <taxon>Viridiplantae</taxon>
        <taxon>Streptophyta</taxon>
        <taxon>Embryophyta</taxon>
        <taxon>Tracheophyta</taxon>
        <taxon>Spermatophyta</taxon>
        <taxon>Magnoliopsida</taxon>
        <taxon>eudicotyledons</taxon>
        <taxon>Gunneridae</taxon>
        <taxon>Pentapetalae</taxon>
        <taxon>rosids</taxon>
        <taxon>fabids</taxon>
        <taxon>Malpighiales</taxon>
        <taxon>Salicaceae</taxon>
        <taxon>Flacourtieae</taxon>
        <taxon>Dovyalis</taxon>
    </lineage>
</organism>